<protein>
    <submittedName>
        <fullName evidence="2">Uncharacterized protein</fullName>
    </submittedName>
</protein>
<evidence type="ECO:0000313" key="3">
    <source>
        <dbReference type="EMBL" id="CAB4202678.1"/>
    </source>
</evidence>
<dbReference type="EMBL" id="LR796580">
    <property type="protein sequence ID" value="CAB4152905.1"/>
    <property type="molecule type" value="Genomic_DNA"/>
</dbReference>
<evidence type="ECO:0000313" key="4">
    <source>
        <dbReference type="EMBL" id="CAB4215455.1"/>
    </source>
</evidence>
<name>A0A6J5QTB4_9CAUD</name>
<evidence type="ECO:0000313" key="2">
    <source>
        <dbReference type="EMBL" id="CAB4184075.1"/>
    </source>
</evidence>
<sequence length="95" mass="10722">MKTTIWTSGYKPTREDLKGLFESEFETSRGLVMTCYTLIEKEERETEDCQGDPATCELQFALVGGIDISEVLDAGLVEDIEIEAMRAFEDFEVEA</sequence>
<reference evidence="2" key="1">
    <citation type="submission" date="2020-05" db="EMBL/GenBank/DDBJ databases">
        <authorList>
            <person name="Chiriac C."/>
            <person name="Salcher M."/>
            <person name="Ghai R."/>
            <person name="Kavagutti S V."/>
        </authorList>
    </citation>
    <scope>NUCLEOTIDE SEQUENCE</scope>
</reference>
<dbReference type="EMBL" id="LR798412">
    <property type="protein sequence ID" value="CAB5230005.1"/>
    <property type="molecule type" value="Genomic_DNA"/>
</dbReference>
<dbReference type="EMBL" id="LR797051">
    <property type="protein sequence ID" value="CAB4184075.1"/>
    <property type="molecule type" value="Genomic_DNA"/>
</dbReference>
<accession>A0A6J5QTB4</accession>
<dbReference type="EMBL" id="LR797426">
    <property type="protein sequence ID" value="CAB4215455.1"/>
    <property type="molecule type" value="Genomic_DNA"/>
</dbReference>
<proteinExistence type="predicted"/>
<gene>
    <name evidence="2" type="ORF">UFOVP1108_35</name>
    <name evidence="3" type="ORF">UFOVP1377_39</name>
    <name evidence="4" type="ORF">UFOVP1472_12</name>
    <name evidence="5" type="ORF">UFOVP1559_26</name>
    <name evidence="1" type="ORF">UFOVP604_35</name>
</gene>
<organism evidence="2">
    <name type="scientific">uncultured Caudovirales phage</name>
    <dbReference type="NCBI Taxonomy" id="2100421"/>
    <lineage>
        <taxon>Viruses</taxon>
        <taxon>Duplodnaviria</taxon>
        <taxon>Heunggongvirae</taxon>
        <taxon>Uroviricota</taxon>
        <taxon>Caudoviricetes</taxon>
        <taxon>Peduoviridae</taxon>
        <taxon>Maltschvirus</taxon>
        <taxon>Maltschvirus maltsch</taxon>
    </lineage>
</organism>
<evidence type="ECO:0000313" key="5">
    <source>
        <dbReference type="EMBL" id="CAB5230005.1"/>
    </source>
</evidence>
<evidence type="ECO:0000313" key="1">
    <source>
        <dbReference type="EMBL" id="CAB4152905.1"/>
    </source>
</evidence>
<dbReference type="EMBL" id="LR797320">
    <property type="protein sequence ID" value="CAB4202678.1"/>
    <property type="molecule type" value="Genomic_DNA"/>
</dbReference>